<dbReference type="AlphaFoldDB" id="I0YLB3"/>
<keyword evidence="1" id="KW-1133">Transmembrane helix</keyword>
<feature type="transmembrane region" description="Helical" evidence="1">
    <location>
        <begin position="53"/>
        <end position="72"/>
    </location>
</feature>
<dbReference type="OrthoDB" id="510594at2759"/>
<comment type="caution">
    <text evidence="2">The sequence shown here is derived from an EMBL/GenBank/DDBJ whole genome shotgun (WGS) entry which is preliminary data.</text>
</comment>
<dbReference type="EMBL" id="AGSI01000020">
    <property type="protein sequence ID" value="EIE19182.1"/>
    <property type="molecule type" value="Genomic_DNA"/>
</dbReference>
<feature type="transmembrane region" description="Helical" evidence="1">
    <location>
        <begin position="12"/>
        <end position="33"/>
    </location>
</feature>
<dbReference type="RefSeq" id="XP_005643726.1">
    <property type="nucleotide sequence ID" value="XM_005643669.1"/>
</dbReference>
<keyword evidence="1" id="KW-0812">Transmembrane</keyword>
<accession>I0YLB3</accession>
<sequence>MARVGNANSHTGLVWGVYFLDLLAWIILLAGISSLQRNDYVERGGTVSDTYSFQWWAVIFQLITLVGVFYAVAMGHHEIGRTAIIAFLAISTVLLFGETNTFYGSYKRGLEPHRRITTYFVGALVSAALNLLLIILLGNTAMEIVSPFRRGGVAKHGHHTGATTTGTATV</sequence>
<protein>
    <submittedName>
        <fullName evidence="2">Uncharacterized protein</fullName>
    </submittedName>
</protein>
<gene>
    <name evidence="2" type="ORF">COCSUDRAFT_49036</name>
</gene>
<feature type="transmembrane region" description="Helical" evidence="1">
    <location>
        <begin position="116"/>
        <end position="140"/>
    </location>
</feature>
<evidence type="ECO:0000256" key="1">
    <source>
        <dbReference type="SAM" id="Phobius"/>
    </source>
</evidence>
<organism evidence="2 3">
    <name type="scientific">Coccomyxa subellipsoidea (strain C-169)</name>
    <name type="common">Green microalga</name>
    <dbReference type="NCBI Taxonomy" id="574566"/>
    <lineage>
        <taxon>Eukaryota</taxon>
        <taxon>Viridiplantae</taxon>
        <taxon>Chlorophyta</taxon>
        <taxon>core chlorophytes</taxon>
        <taxon>Trebouxiophyceae</taxon>
        <taxon>Trebouxiophyceae incertae sedis</taxon>
        <taxon>Coccomyxaceae</taxon>
        <taxon>Coccomyxa</taxon>
        <taxon>Coccomyxa subellipsoidea</taxon>
    </lineage>
</organism>
<reference evidence="2 3" key="1">
    <citation type="journal article" date="2012" name="Genome Biol.">
        <title>The genome of the polar eukaryotic microalga coccomyxa subellipsoidea reveals traits of cold adaptation.</title>
        <authorList>
            <person name="Blanc G."/>
            <person name="Agarkova I."/>
            <person name="Grimwood J."/>
            <person name="Kuo A."/>
            <person name="Brueggeman A."/>
            <person name="Dunigan D."/>
            <person name="Gurnon J."/>
            <person name="Ladunga I."/>
            <person name="Lindquist E."/>
            <person name="Lucas S."/>
            <person name="Pangilinan J."/>
            <person name="Proschold T."/>
            <person name="Salamov A."/>
            <person name="Schmutz J."/>
            <person name="Weeks D."/>
            <person name="Yamada T."/>
            <person name="Claverie J.M."/>
            <person name="Grigoriev I."/>
            <person name="Van Etten J."/>
            <person name="Lomsadze A."/>
            <person name="Borodovsky M."/>
        </authorList>
    </citation>
    <scope>NUCLEOTIDE SEQUENCE [LARGE SCALE GENOMIC DNA]</scope>
    <source>
        <strain evidence="2 3">C-169</strain>
    </source>
</reference>
<keyword evidence="1" id="KW-0472">Membrane</keyword>
<evidence type="ECO:0000313" key="2">
    <source>
        <dbReference type="EMBL" id="EIE19182.1"/>
    </source>
</evidence>
<name>I0YLB3_COCSC</name>
<evidence type="ECO:0000313" key="3">
    <source>
        <dbReference type="Proteomes" id="UP000007264"/>
    </source>
</evidence>
<keyword evidence="3" id="KW-1185">Reference proteome</keyword>
<dbReference type="Proteomes" id="UP000007264">
    <property type="component" value="Unassembled WGS sequence"/>
</dbReference>
<dbReference type="KEGG" id="csl:COCSUDRAFT_49036"/>
<dbReference type="GeneID" id="17037112"/>
<proteinExistence type="predicted"/>
<feature type="transmembrane region" description="Helical" evidence="1">
    <location>
        <begin position="79"/>
        <end position="96"/>
    </location>
</feature>